<dbReference type="AlphaFoldDB" id="A0A812TE06"/>
<dbReference type="OrthoDB" id="10451863at2759"/>
<dbReference type="Proteomes" id="UP000601435">
    <property type="component" value="Unassembled WGS sequence"/>
</dbReference>
<organism evidence="2 3">
    <name type="scientific">Symbiodinium necroappetens</name>
    <dbReference type="NCBI Taxonomy" id="1628268"/>
    <lineage>
        <taxon>Eukaryota</taxon>
        <taxon>Sar</taxon>
        <taxon>Alveolata</taxon>
        <taxon>Dinophyceae</taxon>
        <taxon>Suessiales</taxon>
        <taxon>Symbiodiniaceae</taxon>
        <taxon>Symbiodinium</taxon>
    </lineage>
</organism>
<sequence length="192" mass="21139">MKTLFREMQTKQSDALTKAFVDGLLKLFADTTKQDLIMNNYVVRAKSVKSGTGSVVSKADKEEKKGGKKEKKVGYRLQQLQVTAEAHSGSSENDEQDDDDDLGDELFVGFEAGDDQQGEAKETGGQAFLGGHSIHEDYNEEMASLSVPVLAHGDEGRGKCKRHSLTTRMLFTVIPSEMYWGDLTLQQLLGAM</sequence>
<name>A0A812TE06_9DINO</name>
<reference evidence="2" key="1">
    <citation type="submission" date="2021-02" db="EMBL/GenBank/DDBJ databases">
        <authorList>
            <person name="Dougan E. K."/>
            <person name="Rhodes N."/>
            <person name="Thang M."/>
            <person name="Chan C."/>
        </authorList>
    </citation>
    <scope>NUCLEOTIDE SEQUENCE</scope>
</reference>
<feature type="region of interest" description="Disordered" evidence="1">
    <location>
        <begin position="52"/>
        <end position="105"/>
    </location>
</feature>
<feature type="compositionally biased region" description="Acidic residues" evidence="1">
    <location>
        <begin position="92"/>
        <end position="104"/>
    </location>
</feature>
<feature type="non-terminal residue" evidence="2">
    <location>
        <position position="192"/>
    </location>
</feature>
<evidence type="ECO:0000313" key="2">
    <source>
        <dbReference type="EMBL" id="CAE7516628.1"/>
    </source>
</evidence>
<protein>
    <submittedName>
        <fullName evidence="2">Uncharacterized protein</fullName>
    </submittedName>
</protein>
<accession>A0A812TE06</accession>
<gene>
    <name evidence="2" type="ORF">SNEC2469_LOCUS14767</name>
</gene>
<evidence type="ECO:0000313" key="3">
    <source>
        <dbReference type="Proteomes" id="UP000601435"/>
    </source>
</evidence>
<proteinExistence type="predicted"/>
<dbReference type="EMBL" id="CAJNJA010023803">
    <property type="protein sequence ID" value="CAE7516628.1"/>
    <property type="molecule type" value="Genomic_DNA"/>
</dbReference>
<keyword evidence="3" id="KW-1185">Reference proteome</keyword>
<evidence type="ECO:0000256" key="1">
    <source>
        <dbReference type="SAM" id="MobiDB-lite"/>
    </source>
</evidence>
<comment type="caution">
    <text evidence="2">The sequence shown here is derived from an EMBL/GenBank/DDBJ whole genome shotgun (WGS) entry which is preliminary data.</text>
</comment>